<accession>A0ABR3RLH0</accession>
<dbReference type="EMBL" id="JAKJXO020000005">
    <property type="protein sequence ID" value="KAL1605023.1"/>
    <property type="molecule type" value="Genomic_DNA"/>
</dbReference>
<protein>
    <recommendedName>
        <fullName evidence="3">Ketopantoate reductase N-terminal domain-containing protein</fullName>
    </recommendedName>
</protein>
<name>A0ABR3RLH0_9PLEO</name>
<evidence type="ECO:0008006" key="3">
    <source>
        <dbReference type="Google" id="ProtNLM"/>
    </source>
</evidence>
<dbReference type="Proteomes" id="UP001521785">
    <property type="component" value="Unassembled WGS sequence"/>
</dbReference>
<evidence type="ECO:0000313" key="1">
    <source>
        <dbReference type="EMBL" id="KAL1605023.1"/>
    </source>
</evidence>
<proteinExistence type="predicted"/>
<organism evidence="1 2">
    <name type="scientific">Paraconiothyrium brasiliense</name>
    <dbReference type="NCBI Taxonomy" id="300254"/>
    <lineage>
        <taxon>Eukaryota</taxon>
        <taxon>Fungi</taxon>
        <taxon>Dikarya</taxon>
        <taxon>Ascomycota</taxon>
        <taxon>Pezizomycotina</taxon>
        <taxon>Dothideomycetes</taxon>
        <taxon>Pleosporomycetidae</taxon>
        <taxon>Pleosporales</taxon>
        <taxon>Massarineae</taxon>
        <taxon>Didymosphaeriaceae</taxon>
        <taxon>Paraconiothyrium</taxon>
    </lineage>
</organism>
<gene>
    <name evidence="1" type="ORF">SLS60_004566</name>
</gene>
<evidence type="ECO:0000313" key="2">
    <source>
        <dbReference type="Proteomes" id="UP001521785"/>
    </source>
</evidence>
<keyword evidence="2" id="KW-1185">Reference proteome</keyword>
<comment type="caution">
    <text evidence="1">The sequence shown here is derived from an EMBL/GenBank/DDBJ whole genome shotgun (WGS) entry which is preliminary data.</text>
</comment>
<sequence length="340" mass="37644">MGMAKPKILIVGCGAVGLSQGYHLSAGADITYLVRPGRSGAFAPPKRLYDYKTDKLHTFEDYRVIESTTEVANEEFYCVLDTLDGHTAQSEGGVATLKSVGDLVRNHPETFVAYDAIGADMEQHYASTIGIPKERLVLVLSMLAHQPTPMIAAPPNANRELIAQADLFYSHLSPDIGLAVVNKNVELTKKIEAVYNHNGTLKIQRQPAFVGNLVMLGMVQLVVWNNEGWPAWPQLKNSGESWTLLLRAQKEILTLPRFGWTGWVLSWFIGSWATAKMIEMPAKGVLPLAYHEFNAFHHGNKVVKQDVETLEELIAAGEKAKVAMPALQEICRQARKKLEK</sequence>
<reference evidence="1 2" key="1">
    <citation type="submission" date="2024-02" db="EMBL/GenBank/DDBJ databases">
        <title>De novo assembly and annotation of 12 fungi associated with fruit tree decline syndrome in Ontario, Canada.</title>
        <authorList>
            <person name="Sulman M."/>
            <person name="Ellouze W."/>
            <person name="Ilyukhin E."/>
        </authorList>
    </citation>
    <scope>NUCLEOTIDE SEQUENCE [LARGE SCALE GENOMIC DNA]</scope>
    <source>
        <strain evidence="1 2">M42-189</strain>
    </source>
</reference>